<dbReference type="PANTHER" id="PTHR31042:SF8">
    <property type="entry name" value="CORE-2_I-BRANCHING BETA-1,6-N-ACETYLGLUCOSAMINYLTRANSFERASE FAMILY PROTEIN"/>
    <property type="match status" value="1"/>
</dbReference>
<organism evidence="6 7">
    <name type="scientific">Stylonychia lemnae</name>
    <name type="common">Ciliate</name>
    <dbReference type="NCBI Taxonomy" id="5949"/>
    <lineage>
        <taxon>Eukaryota</taxon>
        <taxon>Sar</taxon>
        <taxon>Alveolata</taxon>
        <taxon>Ciliophora</taxon>
        <taxon>Intramacronucleata</taxon>
        <taxon>Spirotrichea</taxon>
        <taxon>Stichotrichia</taxon>
        <taxon>Sporadotrichida</taxon>
        <taxon>Oxytrichidae</taxon>
        <taxon>Stylonychinae</taxon>
        <taxon>Stylonychia</taxon>
    </lineage>
</organism>
<name>A0A077ZZT3_STYLE</name>
<evidence type="ECO:0000256" key="4">
    <source>
        <dbReference type="ARBA" id="ARBA00023136"/>
    </source>
</evidence>
<evidence type="ECO:0000313" key="6">
    <source>
        <dbReference type="EMBL" id="CDW75441.1"/>
    </source>
</evidence>
<dbReference type="InterPro" id="IPR044174">
    <property type="entry name" value="BC10-like"/>
</dbReference>
<evidence type="ECO:0000256" key="2">
    <source>
        <dbReference type="ARBA" id="ARBA00022676"/>
    </source>
</evidence>
<evidence type="ECO:0000256" key="1">
    <source>
        <dbReference type="ARBA" id="ARBA00004606"/>
    </source>
</evidence>
<dbReference type="PANTHER" id="PTHR31042">
    <property type="entry name" value="CORE-2/I-BRANCHING BETA-1,6-N-ACETYLGLUCOSAMINYLTRANSFERASE FAMILY PROTEIN-RELATED"/>
    <property type="match status" value="1"/>
</dbReference>
<dbReference type="AlphaFoldDB" id="A0A077ZZT3"/>
<dbReference type="GO" id="GO:0016757">
    <property type="term" value="F:glycosyltransferase activity"/>
    <property type="evidence" value="ECO:0007669"/>
    <property type="project" value="UniProtKB-KW"/>
</dbReference>
<keyword evidence="4" id="KW-0472">Membrane</keyword>
<keyword evidence="3" id="KW-0808">Transferase</keyword>
<keyword evidence="5" id="KW-0325">Glycoprotein</keyword>
<keyword evidence="7" id="KW-1185">Reference proteome</keyword>
<accession>A0A077ZZT3</accession>
<evidence type="ECO:0000256" key="3">
    <source>
        <dbReference type="ARBA" id="ARBA00022679"/>
    </source>
</evidence>
<keyword evidence="2" id="KW-0328">Glycosyltransferase</keyword>
<evidence type="ECO:0000256" key="5">
    <source>
        <dbReference type="ARBA" id="ARBA00023180"/>
    </source>
</evidence>
<dbReference type="Pfam" id="PF02485">
    <property type="entry name" value="Branch"/>
    <property type="match status" value="1"/>
</dbReference>
<evidence type="ECO:0000313" key="7">
    <source>
        <dbReference type="Proteomes" id="UP000039865"/>
    </source>
</evidence>
<comment type="subcellular location">
    <subcellularLocation>
        <location evidence="1">Membrane</location>
        <topology evidence="1">Single-pass type II membrane protein</topology>
    </subcellularLocation>
</comment>
<dbReference type="InParanoid" id="A0A077ZZT3"/>
<dbReference type="EMBL" id="CCKQ01004292">
    <property type="protein sequence ID" value="CDW75441.1"/>
    <property type="molecule type" value="Genomic_DNA"/>
</dbReference>
<dbReference type="OrthoDB" id="191334at2759"/>
<protein>
    <submittedName>
        <fullName evidence="6">Uncharacterized protein</fullName>
    </submittedName>
</protein>
<dbReference type="InterPro" id="IPR003406">
    <property type="entry name" value="Glyco_trans_14"/>
</dbReference>
<reference evidence="6 7" key="1">
    <citation type="submission" date="2014-06" db="EMBL/GenBank/DDBJ databases">
        <authorList>
            <person name="Swart Estienne"/>
        </authorList>
    </citation>
    <scope>NUCLEOTIDE SEQUENCE [LARGE SCALE GENOMIC DNA]</scope>
    <source>
        <strain evidence="6 7">130c</strain>
    </source>
</reference>
<dbReference type="Proteomes" id="UP000039865">
    <property type="component" value="Unassembled WGS sequence"/>
</dbReference>
<gene>
    <name evidence="6" type="primary">Contig7598.g8100</name>
    <name evidence="6" type="ORF">STYLEM_4431</name>
</gene>
<sequence>MYSCEDKVALMFLLYSEVYNPSIWNQFFKDADSKKYNIYYHQKDEEKGEFNLKYIPSYRKKKIDYVPSVWGGIGIVQIQNDLLSEALKDKTNQRFIFVSQGCIPLYNFNEIYQRAMNTQKSIIKFDSLNETFPKYEFLKPIIKEKNIQKHQQWMLLTRKHAQMIIEHTDTINRILQNAPTLQEQWIPDEVVYGSLMKSKNQEDDILDRCVTYAKFSEEEITIFNSIERSQVDEAREIGCLFFRRTLPDNTFTFDGDSLEYILGKTKDRVKEKQDF</sequence>
<proteinExistence type="predicted"/>
<dbReference type="GO" id="GO:0016020">
    <property type="term" value="C:membrane"/>
    <property type="evidence" value="ECO:0007669"/>
    <property type="project" value="UniProtKB-SubCell"/>
</dbReference>